<dbReference type="PROSITE" id="PS00211">
    <property type="entry name" value="ABC_TRANSPORTER_1"/>
    <property type="match status" value="1"/>
</dbReference>
<feature type="transmembrane region" description="Helical" evidence="6">
    <location>
        <begin position="65"/>
        <end position="87"/>
    </location>
</feature>
<feature type="transmembrane region" description="Helical" evidence="6">
    <location>
        <begin position="247"/>
        <end position="274"/>
    </location>
</feature>
<sequence>MVDAYEDPGTPDCRSGGRYLWWLVMRQPGRSLAGSVISCVWMALLAATPYLMSRAIDDGLEPGDYPALAGWTTALFAVGAFNAWLSIMRHRTMTRVRMDANFRTVKVVLGQAVRLGGVLSRRVGAGEVVTIGVGDVNTISNSLTVIGPGVGALAAYLVVAGLLMSVSLPIAAVVLLGMPLVGALVGPLLGRLQGTETEYRERQGVLTARIADLAGGLRVLNGLGGKGLFADAFHRDSQRLRAQGYRVGAVTSWVQALGVGLPTLFLAVVTWLAARLAAQGALTVGELVSVYGYVTVLVRPVAYFVQFCYEVSRGLVAARRVIRFLELEPVPDHGRRDAPAEPAVLHDPESGVRVLPGRLTALVGARPADALTVVDRLGRYTPSAVTWGGVRLDEIALPQVRERILVADHEADLFAGTLREVLGPVAEVPSSARGAGPAASGACDRKAEGRPRTGRTRAIPTTQLGSPLLEELGGARAGRRGAGGTSHAPEAVGEGLPQQALGGLAGPDGRDAAAVARAVHTAVADDIVQGLPNGLDSAIDAQGRNLSGGQRQRVRLVRALLADPEVLLAVEPTSALDAHTEARVAERLHAAREGRTTVVTTTSPLVLDRADSVYFLVDGKAAATGTHRELLDGQPGYRALVARDAEESDESAAEGAVR</sequence>
<feature type="compositionally biased region" description="Low complexity" evidence="5">
    <location>
        <begin position="429"/>
        <end position="442"/>
    </location>
</feature>
<proteinExistence type="predicted"/>
<dbReference type="InterPro" id="IPR011527">
    <property type="entry name" value="ABC1_TM_dom"/>
</dbReference>
<dbReference type="PANTHER" id="PTHR43394:SF1">
    <property type="entry name" value="ATP-BINDING CASSETTE SUB-FAMILY B MEMBER 10, MITOCHONDRIAL"/>
    <property type="match status" value="1"/>
</dbReference>
<dbReference type="SUPFAM" id="SSF90123">
    <property type="entry name" value="ABC transporter transmembrane region"/>
    <property type="match status" value="1"/>
</dbReference>
<dbReference type="InterPro" id="IPR017871">
    <property type="entry name" value="ABC_transporter-like_CS"/>
</dbReference>
<evidence type="ECO:0000256" key="5">
    <source>
        <dbReference type="SAM" id="MobiDB-lite"/>
    </source>
</evidence>
<feature type="region of interest" description="Disordered" evidence="5">
    <location>
        <begin position="428"/>
        <end position="507"/>
    </location>
</feature>
<dbReference type="InterPro" id="IPR027417">
    <property type="entry name" value="P-loop_NTPase"/>
</dbReference>
<organism evidence="9 10">
    <name type="scientific">Streptomyces phyllanthi</name>
    <dbReference type="NCBI Taxonomy" id="1803180"/>
    <lineage>
        <taxon>Bacteria</taxon>
        <taxon>Bacillati</taxon>
        <taxon>Actinomycetota</taxon>
        <taxon>Actinomycetes</taxon>
        <taxon>Kitasatosporales</taxon>
        <taxon>Streptomycetaceae</taxon>
        <taxon>Streptomyces</taxon>
    </lineage>
</organism>
<dbReference type="InterPro" id="IPR036640">
    <property type="entry name" value="ABC1_TM_sf"/>
</dbReference>
<dbReference type="InterPro" id="IPR003439">
    <property type="entry name" value="ABC_transporter-like_ATP-bd"/>
</dbReference>
<dbReference type="Gene3D" id="3.40.50.300">
    <property type="entry name" value="P-loop containing nucleotide triphosphate hydrolases"/>
    <property type="match status" value="1"/>
</dbReference>
<keyword evidence="9" id="KW-0547">Nucleotide-binding</keyword>
<keyword evidence="2 6" id="KW-0812">Transmembrane</keyword>
<dbReference type="GO" id="GO:0016887">
    <property type="term" value="F:ATP hydrolysis activity"/>
    <property type="evidence" value="ECO:0007669"/>
    <property type="project" value="InterPro"/>
</dbReference>
<comment type="caution">
    <text evidence="9">The sequence shown here is derived from an EMBL/GenBank/DDBJ whole genome shotgun (WGS) entry which is preliminary data.</text>
</comment>
<dbReference type="SUPFAM" id="SSF52540">
    <property type="entry name" value="P-loop containing nucleoside triphosphate hydrolases"/>
    <property type="match status" value="1"/>
</dbReference>
<dbReference type="PROSITE" id="PS50893">
    <property type="entry name" value="ABC_TRANSPORTER_2"/>
    <property type="match status" value="1"/>
</dbReference>
<keyword evidence="10" id="KW-1185">Reference proteome</keyword>
<gene>
    <name evidence="9" type="ORF">FNH04_19220</name>
</gene>
<feature type="domain" description="ABC transmembrane type-1" evidence="8">
    <location>
        <begin position="32"/>
        <end position="313"/>
    </location>
</feature>
<comment type="subcellular location">
    <subcellularLocation>
        <location evidence="1">Cell membrane</location>
        <topology evidence="1">Multi-pass membrane protein</topology>
    </subcellularLocation>
</comment>
<dbReference type="GO" id="GO:0005524">
    <property type="term" value="F:ATP binding"/>
    <property type="evidence" value="ECO:0007669"/>
    <property type="project" value="UniProtKB-KW"/>
</dbReference>
<evidence type="ECO:0000259" key="8">
    <source>
        <dbReference type="PROSITE" id="PS50929"/>
    </source>
</evidence>
<evidence type="ECO:0000256" key="3">
    <source>
        <dbReference type="ARBA" id="ARBA00022989"/>
    </source>
</evidence>
<dbReference type="CDD" id="cd07346">
    <property type="entry name" value="ABC_6TM_exporters"/>
    <property type="match status" value="1"/>
</dbReference>
<evidence type="ECO:0000256" key="6">
    <source>
        <dbReference type="SAM" id="Phobius"/>
    </source>
</evidence>
<keyword evidence="3 6" id="KW-1133">Transmembrane helix</keyword>
<evidence type="ECO:0000256" key="4">
    <source>
        <dbReference type="ARBA" id="ARBA00023136"/>
    </source>
</evidence>
<dbReference type="PANTHER" id="PTHR43394">
    <property type="entry name" value="ATP-DEPENDENT PERMEASE MDL1, MITOCHONDRIAL"/>
    <property type="match status" value="1"/>
</dbReference>
<name>A0A5N8W6L7_9ACTN</name>
<dbReference type="GO" id="GO:0005886">
    <property type="term" value="C:plasma membrane"/>
    <property type="evidence" value="ECO:0007669"/>
    <property type="project" value="UniProtKB-SubCell"/>
</dbReference>
<dbReference type="RefSeq" id="WP_322723298.1">
    <property type="nucleotide sequence ID" value="NZ_BAABEQ010000063.1"/>
</dbReference>
<feature type="transmembrane region" description="Helical" evidence="6">
    <location>
        <begin position="170"/>
        <end position="190"/>
    </location>
</feature>
<dbReference type="AlphaFoldDB" id="A0A5N8W6L7"/>
<dbReference type="Gene3D" id="1.20.1560.10">
    <property type="entry name" value="ABC transporter type 1, transmembrane domain"/>
    <property type="match status" value="1"/>
</dbReference>
<dbReference type="Pfam" id="PF00005">
    <property type="entry name" value="ABC_tran"/>
    <property type="match status" value="1"/>
</dbReference>
<evidence type="ECO:0000256" key="1">
    <source>
        <dbReference type="ARBA" id="ARBA00004651"/>
    </source>
</evidence>
<feature type="transmembrane region" description="Helical" evidence="6">
    <location>
        <begin position="32"/>
        <end position="53"/>
    </location>
</feature>
<dbReference type="InterPro" id="IPR039421">
    <property type="entry name" value="Type_1_exporter"/>
</dbReference>
<reference evidence="9 10" key="1">
    <citation type="submission" date="2019-07" db="EMBL/GenBank/DDBJ databases">
        <title>New species of Amycolatopsis and Streptomyces.</title>
        <authorList>
            <person name="Duangmal K."/>
            <person name="Teo W.F.A."/>
            <person name="Lipun K."/>
        </authorList>
    </citation>
    <scope>NUCLEOTIDE SEQUENCE [LARGE SCALE GENOMIC DNA]</scope>
    <source>
        <strain evidence="9 10">TISTR 2346</strain>
    </source>
</reference>
<protein>
    <submittedName>
        <fullName evidence="9">ABC transporter ATP-binding protein</fullName>
    </submittedName>
</protein>
<dbReference type="Proteomes" id="UP000326979">
    <property type="component" value="Unassembled WGS sequence"/>
</dbReference>
<keyword evidence="4 6" id="KW-0472">Membrane</keyword>
<evidence type="ECO:0000313" key="9">
    <source>
        <dbReference type="EMBL" id="MPY41954.1"/>
    </source>
</evidence>
<dbReference type="GO" id="GO:0015421">
    <property type="term" value="F:ABC-type oligopeptide transporter activity"/>
    <property type="evidence" value="ECO:0007669"/>
    <property type="project" value="TreeGrafter"/>
</dbReference>
<dbReference type="PROSITE" id="PS50929">
    <property type="entry name" value="ABC_TM1F"/>
    <property type="match status" value="1"/>
</dbReference>
<accession>A0A5N8W6L7</accession>
<evidence type="ECO:0000313" key="10">
    <source>
        <dbReference type="Proteomes" id="UP000326979"/>
    </source>
</evidence>
<dbReference type="Pfam" id="PF00664">
    <property type="entry name" value="ABC_membrane"/>
    <property type="match status" value="1"/>
</dbReference>
<feature type="transmembrane region" description="Helical" evidence="6">
    <location>
        <begin position="143"/>
        <end position="164"/>
    </location>
</feature>
<evidence type="ECO:0000256" key="2">
    <source>
        <dbReference type="ARBA" id="ARBA00022692"/>
    </source>
</evidence>
<dbReference type="EMBL" id="VJZE01000124">
    <property type="protein sequence ID" value="MPY41954.1"/>
    <property type="molecule type" value="Genomic_DNA"/>
</dbReference>
<feature type="domain" description="ABC transporter" evidence="7">
    <location>
        <begin position="390"/>
        <end position="643"/>
    </location>
</feature>
<evidence type="ECO:0000259" key="7">
    <source>
        <dbReference type="PROSITE" id="PS50893"/>
    </source>
</evidence>
<keyword evidence="9" id="KW-0067">ATP-binding</keyword>